<keyword evidence="1" id="KW-0812">Transmembrane</keyword>
<keyword evidence="1" id="KW-0472">Membrane</keyword>
<feature type="transmembrane region" description="Helical" evidence="1">
    <location>
        <begin position="50"/>
        <end position="72"/>
    </location>
</feature>
<dbReference type="Proteomes" id="UP001596020">
    <property type="component" value="Unassembled WGS sequence"/>
</dbReference>
<sequence length="156" mass="17176">MAVSKIRKVSSWTLMALVGISIVVLLLFFLGGYTMEGSMKIYNNTDILLYWTYAIFFITAIVAVAFSVSGLIRSFQTNAKKATVSVVSVLLLVAVFGISYAVGSTAKLPLNADAAVYNNDVTLKLADMWLYTIYTMFVLVIIALIWGAIRKNLLKK</sequence>
<keyword evidence="3" id="KW-1185">Reference proteome</keyword>
<evidence type="ECO:0000313" key="2">
    <source>
        <dbReference type="EMBL" id="MFC4665603.1"/>
    </source>
</evidence>
<evidence type="ECO:0000313" key="3">
    <source>
        <dbReference type="Proteomes" id="UP001596020"/>
    </source>
</evidence>
<gene>
    <name evidence="2" type="ORF">ACFO3G_03080</name>
</gene>
<feature type="transmembrane region" description="Helical" evidence="1">
    <location>
        <begin position="84"/>
        <end position="102"/>
    </location>
</feature>
<proteinExistence type="predicted"/>
<reference evidence="3" key="1">
    <citation type="journal article" date="2019" name="Int. J. Syst. Evol. Microbiol.">
        <title>The Global Catalogue of Microorganisms (GCM) 10K type strain sequencing project: providing services to taxonomists for standard genome sequencing and annotation.</title>
        <authorList>
            <consortium name="The Broad Institute Genomics Platform"/>
            <consortium name="The Broad Institute Genome Sequencing Center for Infectious Disease"/>
            <person name="Wu L."/>
            <person name="Ma J."/>
        </authorList>
    </citation>
    <scope>NUCLEOTIDE SEQUENCE [LARGE SCALE GENOMIC DNA]</scope>
    <source>
        <strain evidence="3">CGMCC 4.7357</strain>
    </source>
</reference>
<protein>
    <submittedName>
        <fullName evidence="2">Uncharacterized protein</fullName>
    </submittedName>
</protein>
<name>A0ABV9K6W8_9PORP</name>
<evidence type="ECO:0000256" key="1">
    <source>
        <dbReference type="SAM" id="Phobius"/>
    </source>
</evidence>
<comment type="caution">
    <text evidence="2">The sequence shown here is derived from an EMBL/GenBank/DDBJ whole genome shotgun (WGS) entry which is preliminary data.</text>
</comment>
<keyword evidence="1" id="KW-1133">Transmembrane helix</keyword>
<dbReference type="EMBL" id="JBHSGO010000049">
    <property type="protein sequence ID" value="MFC4665603.1"/>
    <property type="molecule type" value="Genomic_DNA"/>
</dbReference>
<dbReference type="RefSeq" id="WP_380077895.1">
    <property type="nucleotide sequence ID" value="NZ_JBHSGO010000049.1"/>
</dbReference>
<organism evidence="2 3">
    <name type="scientific">Falsiporphyromonas endometrii</name>
    <dbReference type="NCBI Taxonomy" id="1387297"/>
    <lineage>
        <taxon>Bacteria</taxon>
        <taxon>Pseudomonadati</taxon>
        <taxon>Bacteroidota</taxon>
        <taxon>Bacteroidia</taxon>
        <taxon>Bacteroidales</taxon>
        <taxon>Porphyromonadaceae</taxon>
        <taxon>Falsiporphyromonas</taxon>
    </lineage>
</organism>
<feature type="transmembrane region" description="Helical" evidence="1">
    <location>
        <begin position="12"/>
        <end position="30"/>
    </location>
</feature>
<accession>A0ABV9K6W8</accession>
<feature type="transmembrane region" description="Helical" evidence="1">
    <location>
        <begin position="128"/>
        <end position="149"/>
    </location>
</feature>